<dbReference type="AlphaFoldDB" id="A0A6M0SB87"/>
<evidence type="ECO:0000313" key="3">
    <source>
        <dbReference type="Proteomes" id="UP000473574"/>
    </source>
</evidence>
<dbReference type="Proteomes" id="UP000473574">
    <property type="component" value="Unassembled WGS sequence"/>
</dbReference>
<sequence length="123" mass="13709">MAGRIADAGARLRQQDQVRRSNAAFDRSRAGNRRGQTPSNIRRVTGQNRSGGLANFNAGRLRERLTQRLQRSPDVWTRRGARTTAQTRLRDRAAAGNAPQIVRNPRTGRRMAVRPNQGVLARG</sequence>
<feature type="compositionally biased region" description="Polar residues" evidence="1">
    <location>
        <begin position="34"/>
        <end position="50"/>
    </location>
</feature>
<organism evidence="2 3">
    <name type="scientific">Adonisia turfae CCMR0082</name>
    <dbReference type="NCBI Taxonomy" id="2304604"/>
    <lineage>
        <taxon>Bacteria</taxon>
        <taxon>Bacillati</taxon>
        <taxon>Cyanobacteriota</taxon>
        <taxon>Adonisia</taxon>
        <taxon>Adonisia turfae</taxon>
    </lineage>
</organism>
<evidence type="ECO:0000313" key="2">
    <source>
        <dbReference type="EMBL" id="NEZ65566.1"/>
    </source>
</evidence>
<accession>A0A6M0SB87</accession>
<name>A0A6M0SB87_9CYAN</name>
<proteinExistence type="predicted"/>
<comment type="caution">
    <text evidence="2">The sequence shown here is derived from an EMBL/GenBank/DDBJ whole genome shotgun (WGS) entry which is preliminary data.</text>
</comment>
<reference evidence="2 3" key="1">
    <citation type="journal article" date="2020" name="Microb. Ecol.">
        <title>Ecogenomics of the Marine Benthic Filamentous Cyanobacterium Adonisia.</title>
        <authorList>
            <person name="Walter J.M."/>
            <person name="Coutinho F.H."/>
            <person name="Leomil L."/>
            <person name="Hargreaves P.I."/>
            <person name="Campeao M.E."/>
            <person name="Vieira V.V."/>
            <person name="Silva B.S."/>
            <person name="Fistarol G.O."/>
            <person name="Salomon P.S."/>
            <person name="Sawabe T."/>
            <person name="Mino S."/>
            <person name="Hosokawa M."/>
            <person name="Miyashita H."/>
            <person name="Maruyama F."/>
            <person name="van Verk M.C."/>
            <person name="Dutilh B.E."/>
            <person name="Thompson C.C."/>
            <person name="Thompson F.L."/>
        </authorList>
    </citation>
    <scope>NUCLEOTIDE SEQUENCE [LARGE SCALE GENOMIC DNA]</scope>
    <source>
        <strain evidence="2 3">CCMR0082</strain>
    </source>
</reference>
<feature type="region of interest" description="Disordered" evidence="1">
    <location>
        <begin position="1"/>
        <end position="54"/>
    </location>
</feature>
<protein>
    <submittedName>
        <fullName evidence="2">Uncharacterized protein</fullName>
    </submittedName>
</protein>
<gene>
    <name evidence="2" type="ORF">D0962_22885</name>
</gene>
<evidence type="ECO:0000256" key="1">
    <source>
        <dbReference type="SAM" id="MobiDB-lite"/>
    </source>
</evidence>
<dbReference type="EMBL" id="QZCE01000002">
    <property type="protein sequence ID" value="NEZ65566.1"/>
    <property type="molecule type" value="Genomic_DNA"/>
</dbReference>
<dbReference type="RefSeq" id="WP_163666753.1">
    <property type="nucleotide sequence ID" value="NZ_QZCE01000002.1"/>
</dbReference>